<organism evidence="1 2">
    <name type="scientific">Snodgrassella alvi</name>
    <dbReference type="NCBI Taxonomy" id="1196083"/>
    <lineage>
        <taxon>Bacteria</taxon>
        <taxon>Pseudomonadati</taxon>
        <taxon>Pseudomonadota</taxon>
        <taxon>Betaproteobacteria</taxon>
        <taxon>Neisseriales</taxon>
        <taxon>Neisseriaceae</taxon>
        <taxon>Snodgrassella</taxon>
    </lineage>
</organism>
<evidence type="ECO:0000313" key="1">
    <source>
        <dbReference type="EMBL" id="PIT65052.1"/>
    </source>
</evidence>
<dbReference type="AlphaFoldDB" id="A0A2N9Y794"/>
<sequence>MRTEEFNKCREFLEGQIIRTPDNKELISAYQKLLELKSIYDTKIHTSILEKKKRDTEAQQQIKTNTALAAEIDNSLKTNTQNLTEVRPDRSNPMLNQKNWYDFMQVQQHHFGNS</sequence>
<dbReference type="RefSeq" id="WP_100116575.1">
    <property type="nucleotide sequence ID" value="NZ_CP160070.2"/>
</dbReference>
<dbReference type="Proteomes" id="UP000231094">
    <property type="component" value="Unassembled WGS sequence"/>
</dbReference>
<name>A0A2N9Y794_9NEIS</name>
<reference evidence="1 2" key="1">
    <citation type="journal article" date="2017" name="MBio">
        <title>Type VI secretion-mediated competition in the bee gut microbiome.</title>
        <authorList>
            <person name="Steele M.I."/>
            <person name="Kwong W.K."/>
            <person name="Powell J.E."/>
            <person name="Whiteley M."/>
            <person name="Moran N.A."/>
        </authorList>
    </citation>
    <scope>NUCLEOTIDE SEQUENCE [LARGE SCALE GENOMIC DNA]</scope>
    <source>
        <strain evidence="1 2">PEB0171</strain>
    </source>
</reference>
<dbReference type="EMBL" id="MEIV01000009">
    <property type="protein sequence ID" value="PIT65052.1"/>
    <property type="molecule type" value="Genomic_DNA"/>
</dbReference>
<comment type="caution">
    <text evidence="1">The sequence shown here is derived from an EMBL/GenBank/DDBJ whole genome shotgun (WGS) entry which is preliminary data.</text>
</comment>
<gene>
    <name evidence="1" type="ORF">BHC47_09485</name>
</gene>
<evidence type="ECO:0000313" key="2">
    <source>
        <dbReference type="Proteomes" id="UP000231094"/>
    </source>
</evidence>
<accession>A0A2N9Y794</accession>
<protein>
    <submittedName>
        <fullName evidence="1">Uncharacterized protein</fullName>
    </submittedName>
</protein>
<proteinExistence type="predicted"/>